<evidence type="ECO:0000313" key="2">
    <source>
        <dbReference type="Proteomes" id="UP000737113"/>
    </source>
</evidence>
<protein>
    <submittedName>
        <fullName evidence="1">Uncharacterized protein</fullName>
    </submittedName>
</protein>
<keyword evidence="2" id="KW-1185">Reference proteome</keyword>
<dbReference type="Proteomes" id="UP000737113">
    <property type="component" value="Unassembled WGS sequence"/>
</dbReference>
<evidence type="ECO:0000313" key="1">
    <source>
        <dbReference type="EMBL" id="NMH64939.1"/>
    </source>
</evidence>
<organism evidence="1 2">
    <name type="scientific">Shewanella salipaludis</name>
    <dbReference type="NCBI Taxonomy" id="2723052"/>
    <lineage>
        <taxon>Bacteria</taxon>
        <taxon>Pseudomonadati</taxon>
        <taxon>Pseudomonadota</taxon>
        <taxon>Gammaproteobacteria</taxon>
        <taxon>Alteromonadales</taxon>
        <taxon>Shewanellaceae</taxon>
        <taxon>Shewanella</taxon>
    </lineage>
</organism>
<dbReference type="AlphaFoldDB" id="A0A972FTH9"/>
<gene>
    <name evidence="1" type="ORF">HC757_07105</name>
</gene>
<reference evidence="1" key="1">
    <citation type="submission" date="2020-04" db="EMBL/GenBank/DDBJ databases">
        <title>Description of Shewanella salipaludis sp. nov., isolated from a salt marsh.</title>
        <authorList>
            <person name="Park S."/>
            <person name="Yoon J.-H."/>
        </authorList>
    </citation>
    <scope>NUCLEOTIDE SEQUENCE</scope>
    <source>
        <strain evidence="1">SHSM-M6</strain>
    </source>
</reference>
<dbReference type="RefSeq" id="WP_169563603.1">
    <property type="nucleotide sequence ID" value="NZ_JAAXYH010000003.1"/>
</dbReference>
<comment type="caution">
    <text evidence="1">The sequence shown here is derived from an EMBL/GenBank/DDBJ whole genome shotgun (WGS) entry which is preliminary data.</text>
</comment>
<proteinExistence type="predicted"/>
<name>A0A972FTH9_9GAMM</name>
<dbReference type="EMBL" id="JAAXYH010000003">
    <property type="protein sequence ID" value="NMH64939.1"/>
    <property type="molecule type" value="Genomic_DNA"/>
</dbReference>
<accession>A0A972FTH9</accession>
<sequence length="94" mass="10788">MAVSRRYALRVLEPFSSMEAQHIPSPSSFMQQINTLLPKAVKVRLLLVSVLEMVFHIALWQPKLWAVACLQDKRLKSFSRLVDAEGLMARHAER</sequence>